<accession>A0A8C5P0S9</accession>
<proteinExistence type="predicted"/>
<feature type="region of interest" description="Disordered" evidence="1">
    <location>
        <begin position="26"/>
        <end position="56"/>
    </location>
</feature>
<dbReference type="Ensembl" id="ENSJJAT00000021069.1">
    <property type="protein sequence ID" value="ENSJJAP00000014566.1"/>
    <property type="gene ID" value="ENSJJAG00000017005.1"/>
</dbReference>
<evidence type="ECO:0000313" key="3">
    <source>
        <dbReference type="Proteomes" id="UP000694385"/>
    </source>
</evidence>
<feature type="compositionally biased region" description="Basic residues" evidence="1">
    <location>
        <begin position="33"/>
        <end position="44"/>
    </location>
</feature>
<name>A0A8C5P0S9_JACJA</name>
<reference evidence="2" key="2">
    <citation type="submission" date="2025-09" db="UniProtKB">
        <authorList>
            <consortium name="Ensembl"/>
        </authorList>
    </citation>
    <scope>IDENTIFICATION</scope>
</reference>
<dbReference type="AlphaFoldDB" id="A0A8C5P0S9"/>
<evidence type="ECO:0000313" key="2">
    <source>
        <dbReference type="Ensembl" id="ENSJJAP00000014566.1"/>
    </source>
</evidence>
<dbReference type="Proteomes" id="UP000694385">
    <property type="component" value="Unassembled WGS sequence"/>
</dbReference>
<evidence type="ECO:0000256" key="1">
    <source>
        <dbReference type="SAM" id="MobiDB-lite"/>
    </source>
</evidence>
<keyword evidence="3" id="KW-1185">Reference proteome</keyword>
<protein>
    <submittedName>
        <fullName evidence="2">Adipogenin</fullName>
    </submittedName>
</protein>
<dbReference type="GeneTree" id="ENSGT00390000018723"/>
<reference evidence="2" key="1">
    <citation type="submission" date="2025-08" db="UniProtKB">
        <authorList>
            <consortium name="Ensembl"/>
        </authorList>
    </citation>
    <scope>IDENTIFICATION</scope>
</reference>
<gene>
    <name evidence="2" type="primary">Adig</name>
</gene>
<organism evidence="2 3">
    <name type="scientific">Jaculus jaculus</name>
    <name type="common">Lesser Egyptian jerboa</name>
    <dbReference type="NCBI Taxonomy" id="51337"/>
    <lineage>
        <taxon>Eukaryota</taxon>
        <taxon>Metazoa</taxon>
        <taxon>Chordata</taxon>
        <taxon>Craniata</taxon>
        <taxon>Vertebrata</taxon>
        <taxon>Euteleostomi</taxon>
        <taxon>Mammalia</taxon>
        <taxon>Eutheria</taxon>
        <taxon>Euarchontoglires</taxon>
        <taxon>Glires</taxon>
        <taxon>Rodentia</taxon>
        <taxon>Myomorpha</taxon>
        <taxon>Dipodoidea</taxon>
        <taxon>Dipodidae</taxon>
        <taxon>Dipodinae</taxon>
        <taxon>Jaculus</taxon>
    </lineage>
</organism>
<sequence>MKYPLVPLVQGTMARIYALIGSSGTKSQLNPALRRHSMTRRRKSSTVDPGTMEMAK</sequence>